<name>A0ACC1XRQ0_MELAZ</name>
<protein>
    <submittedName>
        <fullName evidence="1">Cinnamoyl-CoA reductase-like protein</fullName>
    </submittedName>
</protein>
<evidence type="ECO:0000313" key="2">
    <source>
        <dbReference type="Proteomes" id="UP001164539"/>
    </source>
</evidence>
<organism evidence="1 2">
    <name type="scientific">Melia azedarach</name>
    <name type="common">Chinaberry tree</name>
    <dbReference type="NCBI Taxonomy" id="155640"/>
    <lineage>
        <taxon>Eukaryota</taxon>
        <taxon>Viridiplantae</taxon>
        <taxon>Streptophyta</taxon>
        <taxon>Embryophyta</taxon>
        <taxon>Tracheophyta</taxon>
        <taxon>Spermatophyta</taxon>
        <taxon>Magnoliopsida</taxon>
        <taxon>eudicotyledons</taxon>
        <taxon>Gunneridae</taxon>
        <taxon>Pentapetalae</taxon>
        <taxon>rosids</taxon>
        <taxon>malvids</taxon>
        <taxon>Sapindales</taxon>
        <taxon>Meliaceae</taxon>
        <taxon>Melia</taxon>
    </lineage>
</organism>
<comment type="caution">
    <text evidence="1">The sequence shown here is derived from an EMBL/GenBank/DDBJ whole genome shotgun (WGS) entry which is preliminary data.</text>
</comment>
<proteinExistence type="predicted"/>
<gene>
    <name evidence="1" type="ORF">OWV82_015676</name>
</gene>
<keyword evidence="2" id="KW-1185">Reference proteome</keyword>
<dbReference type="Proteomes" id="UP001164539">
    <property type="component" value="Chromosome 8"/>
</dbReference>
<sequence>MADFDFNNVSSSKTVRVRDTSGHLGFSLILRLLLRGYAVHAAVQHHDAIRNAFVLFIQWSREEVNIGR</sequence>
<accession>A0ACC1XRQ0</accession>
<evidence type="ECO:0000313" key="1">
    <source>
        <dbReference type="EMBL" id="KAJ4713612.1"/>
    </source>
</evidence>
<dbReference type="EMBL" id="CM051401">
    <property type="protein sequence ID" value="KAJ4713612.1"/>
    <property type="molecule type" value="Genomic_DNA"/>
</dbReference>
<reference evidence="1 2" key="1">
    <citation type="journal article" date="2023" name="Science">
        <title>Complex scaffold remodeling in plant triterpene biosynthesis.</title>
        <authorList>
            <person name="De La Pena R."/>
            <person name="Hodgson H."/>
            <person name="Liu J.C."/>
            <person name="Stephenson M.J."/>
            <person name="Martin A.C."/>
            <person name="Owen C."/>
            <person name="Harkess A."/>
            <person name="Leebens-Mack J."/>
            <person name="Jimenez L.E."/>
            <person name="Osbourn A."/>
            <person name="Sattely E.S."/>
        </authorList>
    </citation>
    <scope>NUCLEOTIDE SEQUENCE [LARGE SCALE GENOMIC DNA]</scope>
    <source>
        <strain evidence="2">cv. JPN11</strain>
        <tissue evidence="1">Leaf</tissue>
    </source>
</reference>